<evidence type="ECO:0000259" key="1">
    <source>
        <dbReference type="PROSITE" id="PS51332"/>
    </source>
</evidence>
<dbReference type="InterPro" id="IPR036724">
    <property type="entry name" value="Cobalamin-bd_sf"/>
</dbReference>
<accession>A0ABV4BEH7</accession>
<evidence type="ECO:0000313" key="3">
    <source>
        <dbReference type="Proteomes" id="UP001564408"/>
    </source>
</evidence>
<name>A0ABV4BEH7_9GAMM</name>
<sequence length="351" mass="37863">MSALPSGTERAIEGLRAEALEHGTRYIYDRIGERLAPWGEAGRARCRADLNWHLDFLLGAVAAGHPGPFVDYLSWLVELMRNYEVPGDSVDGLASLLQERLTGEQWAEVAPILAAGTQALIRRAMASASSAGDVLRTPSADSGVGHAMRQQLVAALVAGDSVRAAGIVSEVTRESGYIRMGERLVQPVMSAIGEMWQRREISVAQEHLASAIIHQLLVREFVSAPFADPVPRSVLLACVANNHHQLGLRILADAFELKGWSVQFLGADTPTADLLRQVENTRPDLVALSLSLGRQIPVLKDVVARIRERLGPESPRIIAGGPGLAGLGFLCSRLGLDGCYPNITSVPEIWP</sequence>
<organism evidence="2 3">
    <name type="scientific">Thioalkalicoccus limnaeus</name>
    <dbReference type="NCBI Taxonomy" id="120681"/>
    <lineage>
        <taxon>Bacteria</taxon>
        <taxon>Pseudomonadati</taxon>
        <taxon>Pseudomonadota</taxon>
        <taxon>Gammaproteobacteria</taxon>
        <taxon>Chromatiales</taxon>
        <taxon>Chromatiaceae</taxon>
        <taxon>Thioalkalicoccus</taxon>
    </lineage>
</organism>
<comment type="caution">
    <text evidence="2">The sequence shown here is derived from an EMBL/GenBank/DDBJ whole genome shotgun (WGS) entry which is preliminary data.</text>
</comment>
<dbReference type="SUPFAM" id="SSF52242">
    <property type="entry name" value="Cobalamin (vitamin B12)-binding domain"/>
    <property type="match status" value="1"/>
</dbReference>
<keyword evidence="3" id="KW-1185">Reference proteome</keyword>
<dbReference type="InterPro" id="IPR006158">
    <property type="entry name" value="Cobalamin-bd"/>
</dbReference>
<dbReference type="EMBL" id="JBDKXB010000013">
    <property type="protein sequence ID" value="MEY6432886.1"/>
    <property type="molecule type" value="Genomic_DNA"/>
</dbReference>
<feature type="domain" description="B12-binding" evidence="1">
    <location>
        <begin position="231"/>
        <end position="351"/>
    </location>
</feature>
<dbReference type="CDD" id="cd02065">
    <property type="entry name" value="B12-binding_like"/>
    <property type="match status" value="1"/>
</dbReference>
<evidence type="ECO:0000313" key="2">
    <source>
        <dbReference type="EMBL" id="MEY6432886.1"/>
    </source>
</evidence>
<dbReference type="Gene3D" id="3.40.50.280">
    <property type="entry name" value="Cobalamin-binding domain"/>
    <property type="match status" value="1"/>
</dbReference>
<dbReference type="Pfam" id="PF02607">
    <property type="entry name" value="B12-binding_2"/>
    <property type="match status" value="1"/>
</dbReference>
<dbReference type="Proteomes" id="UP001564408">
    <property type="component" value="Unassembled WGS sequence"/>
</dbReference>
<dbReference type="PROSITE" id="PS51332">
    <property type="entry name" value="B12_BINDING"/>
    <property type="match status" value="1"/>
</dbReference>
<dbReference type="RefSeq" id="WP_369667273.1">
    <property type="nucleotide sequence ID" value="NZ_JBDKXB010000013.1"/>
</dbReference>
<protein>
    <submittedName>
        <fullName evidence="2">Cobalamin-dependent protein</fullName>
    </submittedName>
</protein>
<dbReference type="InterPro" id="IPR036594">
    <property type="entry name" value="Meth_synthase_dom"/>
</dbReference>
<dbReference type="InterPro" id="IPR003759">
    <property type="entry name" value="Cbl-bd_cap"/>
</dbReference>
<dbReference type="Gene3D" id="1.10.1240.10">
    <property type="entry name" value="Methionine synthase domain"/>
    <property type="match status" value="1"/>
</dbReference>
<gene>
    <name evidence="2" type="ORF">ABC977_10745</name>
</gene>
<proteinExistence type="predicted"/>
<dbReference type="Pfam" id="PF02310">
    <property type="entry name" value="B12-binding"/>
    <property type="match status" value="1"/>
</dbReference>
<reference evidence="2 3" key="1">
    <citation type="submission" date="2024-05" db="EMBL/GenBank/DDBJ databases">
        <title>Genome Sequence and Characterization of the New Strain Purple Sulfur Bacterium of Genus Thioalkalicoccus.</title>
        <authorList>
            <person name="Bryantseva I.A."/>
            <person name="Kyndt J.A."/>
            <person name="Imhoff J.F."/>
        </authorList>
    </citation>
    <scope>NUCLEOTIDE SEQUENCE [LARGE SCALE GENOMIC DNA]</scope>
    <source>
        <strain evidence="2 3">Um2</strain>
    </source>
</reference>